<keyword evidence="8" id="KW-1185">Reference proteome</keyword>
<evidence type="ECO:0000313" key="7">
    <source>
        <dbReference type="EMBL" id="KAL3841591.1"/>
    </source>
</evidence>
<dbReference type="PROSITE" id="PS51910">
    <property type="entry name" value="GH18_2"/>
    <property type="match status" value="1"/>
</dbReference>
<dbReference type="GO" id="GO:0006032">
    <property type="term" value="P:chitin catabolic process"/>
    <property type="evidence" value="ECO:0007669"/>
    <property type="project" value="UniProtKB-ARBA"/>
</dbReference>
<comment type="caution">
    <text evidence="7">The sequence shown here is derived from an EMBL/GenBank/DDBJ whole genome shotgun (WGS) entry which is preliminary data.</text>
</comment>
<accession>A0ABD3TYI5</accession>
<evidence type="ECO:0000259" key="6">
    <source>
        <dbReference type="PROSITE" id="PS51910"/>
    </source>
</evidence>
<keyword evidence="5" id="KW-1133">Transmembrane helix</keyword>
<evidence type="ECO:0000313" key="8">
    <source>
        <dbReference type="Proteomes" id="UP001634394"/>
    </source>
</evidence>
<dbReference type="Proteomes" id="UP001634394">
    <property type="component" value="Unassembled WGS sequence"/>
</dbReference>
<dbReference type="InterPro" id="IPR001223">
    <property type="entry name" value="Glyco_hydro18_cat"/>
</dbReference>
<keyword evidence="5" id="KW-0472">Membrane</keyword>
<dbReference type="InterPro" id="IPR017853">
    <property type="entry name" value="GH"/>
</dbReference>
<organism evidence="7 8">
    <name type="scientific">Sinanodonta woodiana</name>
    <name type="common">Chinese pond mussel</name>
    <name type="synonym">Anodonta woodiana</name>
    <dbReference type="NCBI Taxonomy" id="1069815"/>
    <lineage>
        <taxon>Eukaryota</taxon>
        <taxon>Metazoa</taxon>
        <taxon>Spiralia</taxon>
        <taxon>Lophotrochozoa</taxon>
        <taxon>Mollusca</taxon>
        <taxon>Bivalvia</taxon>
        <taxon>Autobranchia</taxon>
        <taxon>Heteroconchia</taxon>
        <taxon>Palaeoheterodonta</taxon>
        <taxon>Unionida</taxon>
        <taxon>Unionoidea</taxon>
        <taxon>Unionidae</taxon>
        <taxon>Unioninae</taxon>
        <taxon>Sinanodonta</taxon>
    </lineage>
</organism>
<dbReference type="Gene3D" id="3.20.20.80">
    <property type="entry name" value="Glycosidases"/>
    <property type="match status" value="1"/>
</dbReference>
<keyword evidence="5" id="KW-0812">Transmembrane</keyword>
<dbReference type="Gene3D" id="3.10.50.10">
    <property type="match status" value="1"/>
</dbReference>
<evidence type="ECO:0000256" key="5">
    <source>
        <dbReference type="SAM" id="Phobius"/>
    </source>
</evidence>
<evidence type="ECO:0000256" key="4">
    <source>
        <dbReference type="RuleBase" id="RU004453"/>
    </source>
</evidence>
<dbReference type="InterPro" id="IPR050314">
    <property type="entry name" value="Glycosyl_Hydrlase_18"/>
</dbReference>
<dbReference type="InterPro" id="IPR011583">
    <property type="entry name" value="Chitinase_II/V-like_cat"/>
</dbReference>
<feature type="transmembrane region" description="Helical" evidence="5">
    <location>
        <begin position="421"/>
        <end position="443"/>
    </location>
</feature>
<comment type="similarity">
    <text evidence="4">Belongs to the glycosyl hydrolase 18 family.</text>
</comment>
<gene>
    <name evidence="7" type="ORF">ACJMK2_019708</name>
</gene>
<keyword evidence="2 3" id="KW-0326">Glycosidase</keyword>
<evidence type="ECO:0000256" key="2">
    <source>
        <dbReference type="ARBA" id="ARBA00023295"/>
    </source>
</evidence>
<dbReference type="PANTHER" id="PTHR11177:SF317">
    <property type="entry name" value="CHITINASE 12-RELATED"/>
    <property type="match status" value="1"/>
</dbReference>
<reference evidence="7 8" key="1">
    <citation type="submission" date="2024-11" db="EMBL/GenBank/DDBJ databases">
        <title>Chromosome-level genome assembly of the freshwater bivalve Anodonta woodiana.</title>
        <authorList>
            <person name="Chen X."/>
        </authorList>
    </citation>
    <scope>NUCLEOTIDE SEQUENCE [LARGE SCALE GENOMIC DNA]</scope>
    <source>
        <strain evidence="7">MN2024</strain>
        <tissue evidence="7">Gills</tissue>
    </source>
</reference>
<sequence length="446" mass="50816">MQHTISFPPDTNIKLKSFCYYTNWKTQSPDPRTRFDVEQIDPSLCTHLLYAFATINDRELKLHWSQQGEDNGKLGSEANGRFYKFTGLKKNNPGLVTLLSIGGETAGSAGFIQIVQSKENMREFAKNCIIFLRDRNFDGIDIDWEYPAAYKDKYTQFLEVMQDEFKVESTREKKDKLLLTIAVSGGEDHINESYNISEIDKHVDYILVMAYDYFGTWSKVTGFTAPLYSRKTNPMFNQAYSQDWAIRRWLDGGAHADKLVLGLTGTALFYTLKNSSQHDVGSPVSSTDGANKQLTYYGLCKTLSENSWKWTHVWDDEQKMMYAYADDHWIGYADVKSMQEAIRYAYSQKLAGAMFWSLDIDDFNGDACSTGRYPLISAIKSAIQIGSYIGNDSSSTVHMQNMSSFTTKKDNRKRLYYVRNAAANGYSSAVFLSWMCLCIFVIANLV</sequence>
<keyword evidence="1 3" id="KW-0378">Hydrolase</keyword>
<evidence type="ECO:0000256" key="1">
    <source>
        <dbReference type="ARBA" id="ARBA00022801"/>
    </source>
</evidence>
<dbReference type="EMBL" id="JBJQND010000017">
    <property type="protein sequence ID" value="KAL3841591.1"/>
    <property type="molecule type" value="Genomic_DNA"/>
</dbReference>
<dbReference type="SUPFAM" id="SSF51445">
    <property type="entry name" value="(Trans)glycosidases"/>
    <property type="match status" value="1"/>
</dbReference>
<proteinExistence type="inferred from homology"/>
<dbReference type="SUPFAM" id="SSF54556">
    <property type="entry name" value="Chitinase insertion domain"/>
    <property type="match status" value="1"/>
</dbReference>
<dbReference type="GO" id="GO:0004568">
    <property type="term" value="F:chitinase activity"/>
    <property type="evidence" value="ECO:0007669"/>
    <property type="project" value="UniProtKB-ARBA"/>
</dbReference>
<dbReference type="SMART" id="SM00636">
    <property type="entry name" value="Glyco_18"/>
    <property type="match status" value="1"/>
</dbReference>
<dbReference type="PROSITE" id="PS01095">
    <property type="entry name" value="GH18_1"/>
    <property type="match status" value="1"/>
</dbReference>
<evidence type="ECO:0000256" key="3">
    <source>
        <dbReference type="RuleBase" id="RU000489"/>
    </source>
</evidence>
<dbReference type="Pfam" id="PF00704">
    <property type="entry name" value="Glyco_hydro_18"/>
    <property type="match status" value="1"/>
</dbReference>
<dbReference type="AlphaFoldDB" id="A0ABD3TYI5"/>
<dbReference type="PANTHER" id="PTHR11177">
    <property type="entry name" value="CHITINASE"/>
    <property type="match status" value="1"/>
</dbReference>
<name>A0ABD3TYI5_SINWO</name>
<dbReference type="InterPro" id="IPR029070">
    <property type="entry name" value="Chitinase_insertion_sf"/>
</dbReference>
<feature type="domain" description="GH18" evidence="6">
    <location>
        <begin position="15"/>
        <end position="386"/>
    </location>
</feature>
<dbReference type="InterPro" id="IPR001579">
    <property type="entry name" value="Glyco_hydro_18_chit_AS"/>
</dbReference>
<protein>
    <recommendedName>
        <fullName evidence="6">GH18 domain-containing protein</fullName>
    </recommendedName>
</protein>